<evidence type="ECO:0000313" key="2">
    <source>
        <dbReference type="Proteomes" id="UP000199259"/>
    </source>
</evidence>
<accession>A0A7Z7B0H4</accession>
<name>A0A7Z7B0H4_9EURY</name>
<dbReference type="AlphaFoldDB" id="A0A7Z7B0H4"/>
<dbReference type="Proteomes" id="UP000199259">
    <property type="component" value="Unassembled WGS sequence"/>
</dbReference>
<dbReference type="RefSeq" id="WP_162272981.1">
    <property type="nucleotide sequence ID" value="NZ_FNCA01000008.1"/>
</dbReference>
<reference evidence="1 2" key="1">
    <citation type="submission" date="2016-10" db="EMBL/GenBank/DDBJ databases">
        <authorList>
            <person name="Varghese N."/>
            <person name="Submissions S."/>
        </authorList>
    </citation>
    <scope>NUCLEOTIDE SEQUENCE [LARGE SCALE GENOMIC DNA]</scope>
    <source>
        <strain evidence="1 2">PL 12/M</strain>
    </source>
</reference>
<keyword evidence="2" id="KW-1185">Reference proteome</keyword>
<proteinExistence type="predicted"/>
<sequence>MLISETYEIVEVILSHYSCPSSCNAFCCKIADIRLDENDLERLKQTPEYKADKVRPFNEDEEHHHKISPPCPFLRFDRCTVYDKRPAICRLFPFNICGLPDALLLFPCDMGVSIFKDYVEYSDKILKHPISVSTIESFAQSHCSFRTKFNEGSYIPMLILKTNDLEAFKEYLVSGFRSQGNPEIPI</sequence>
<dbReference type="InterPro" id="IPR005358">
    <property type="entry name" value="Puta_zinc/iron-chelating_dom"/>
</dbReference>
<dbReference type="OrthoDB" id="36424at2157"/>
<dbReference type="EMBL" id="FNCA01000008">
    <property type="protein sequence ID" value="SDG16337.1"/>
    <property type="molecule type" value="Genomic_DNA"/>
</dbReference>
<evidence type="ECO:0000313" key="1">
    <source>
        <dbReference type="EMBL" id="SDG16337.1"/>
    </source>
</evidence>
<comment type="caution">
    <text evidence="1">The sequence shown here is derived from an EMBL/GenBank/DDBJ whole genome shotgun (WGS) entry which is preliminary data.</text>
</comment>
<organism evidence="1 2">
    <name type="scientific">Methanolobus vulcani</name>
    <dbReference type="NCBI Taxonomy" id="38026"/>
    <lineage>
        <taxon>Archaea</taxon>
        <taxon>Methanobacteriati</taxon>
        <taxon>Methanobacteriota</taxon>
        <taxon>Stenosarchaea group</taxon>
        <taxon>Methanomicrobia</taxon>
        <taxon>Methanosarcinales</taxon>
        <taxon>Methanosarcinaceae</taxon>
        <taxon>Methanolobus</taxon>
    </lineage>
</organism>
<dbReference type="Pfam" id="PF03692">
    <property type="entry name" value="CxxCxxCC"/>
    <property type="match status" value="1"/>
</dbReference>
<gene>
    <name evidence="1" type="ORF">SAMN04488589_2322</name>
</gene>
<protein>
    <submittedName>
        <fullName evidence="1">Zinc-or iron-chelating domain-containing protein</fullName>
    </submittedName>
</protein>